<dbReference type="OrthoDB" id="9787283at2"/>
<dbReference type="CDD" id="cd13580">
    <property type="entry name" value="PBP2_AlgQ_like_1"/>
    <property type="match status" value="1"/>
</dbReference>
<dbReference type="Gene3D" id="3.40.190.10">
    <property type="entry name" value="Periplasmic binding protein-like II"/>
    <property type="match status" value="3"/>
</dbReference>
<reference evidence="2 3" key="1">
    <citation type="submission" date="2018-07" db="EMBL/GenBank/DDBJ databases">
        <title>Genomic Encyclopedia of Type Strains, Phase III (KMG-III): the genomes of soil and plant-associated and newly described type strains.</title>
        <authorList>
            <person name="Whitman W."/>
        </authorList>
    </citation>
    <scope>NUCLEOTIDE SEQUENCE [LARGE SCALE GENOMIC DNA]</scope>
    <source>
        <strain evidence="2 3">CECT 7287</strain>
    </source>
</reference>
<keyword evidence="3" id="KW-1185">Reference proteome</keyword>
<dbReference type="Proteomes" id="UP000256977">
    <property type="component" value="Unassembled WGS sequence"/>
</dbReference>
<evidence type="ECO:0000313" key="2">
    <source>
        <dbReference type="EMBL" id="RED63563.1"/>
    </source>
</evidence>
<gene>
    <name evidence="2" type="ORF">DFP98_125110</name>
</gene>
<comment type="caution">
    <text evidence="2">The sequence shown here is derived from an EMBL/GenBank/DDBJ whole genome shotgun (WGS) entry which is preliminary data.</text>
</comment>
<dbReference type="PANTHER" id="PTHR43649:SF12">
    <property type="entry name" value="DIACETYLCHITOBIOSE BINDING PROTEIN DASA"/>
    <property type="match status" value="1"/>
</dbReference>
<dbReference type="InterPro" id="IPR006059">
    <property type="entry name" value="SBP"/>
</dbReference>
<sequence length="559" mass="60742">MSHKKLISSLLAMTLIASGCTGGNEESNVPSSSSPSASPPSASATASEESQPIDPLAKYETPIEITTVRATNDTFKFIPGESLENNIIYKLYEEDMGIVWKNKWSVSGDNGKYIEKLNLSIASNDLPDVFMVDAGQLKELVDGDKLEDMTPYFEQYASDQVKAAFGYANGLGLRMGTLDGKLYGLPNTRDAAGNLNLLWVRQDWLDNLGLKAPATADDVIAVAEAFAKQDPDGNQKDDTYGLMATFLMFDGYGLGSLDALAAAYGAYPGKWIEKDGKLAYGSVQPEMKLALEVGRNLYAAGVLDKEFAIKGGGETTADVVAGKIGMYYAPFWTPAWPLNQLKEKDPDAKWTALLAPPGPAGEMKVPAGHFTTNWTVVRKGFEHPEALVKAINYWYDLSLPGGSQLDKYAELRNGTYKDVDTANYSPVYSEPPNKNSDFAIVINKALETGDTSKLDVAGVQTYDKIKAGGIDGWVEEEIWTKAAPLVPQYKEIVTDAFYGASTETMGLTKAALDKLTNETFTKIIMGNKPLDEFDAFVSQWNKIGGEQITAEVNEWAASK</sequence>
<dbReference type="PANTHER" id="PTHR43649">
    <property type="entry name" value="ARABINOSE-BINDING PROTEIN-RELATED"/>
    <property type="match status" value="1"/>
</dbReference>
<dbReference type="InterPro" id="IPR050490">
    <property type="entry name" value="Bact_solute-bd_prot1"/>
</dbReference>
<feature type="compositionally biased region" description="Low complexity" evidence="1">
    <location>
        <begin position="25"/>
        <end position="50"/>
    </location>
</feature>
<dbReference type="EMBL" id="QRDZ01000025">
    <property type="protein sequence ID" value="RED63563.1"/>
    <property type="molecule type" value="Genomic_DNA"/>
</dbReference>
<name>A0A3D9IP46_9BACL</name>
<accession>A0A3D9IP46</accession>
<feature type="region of interest" description="Disordered" evidence="1">
    <location>
        <begin position="22"/>
        <end position="58"/>
    </location>
</feature>
<evidence type="ECO:0000313" key="3">
    <source>
        <dbReference type="Proteomes" id="UP000256977"/>
    </source>
</evidence>
<proteinExistence type="predicted"/>
<protein>
    <submittedName>
        <fullName evidence="2">Putative aldouronate transport system substrate-binding protein</fullName>
    </submittedName>
</protein>
<dbReference type="SUPFAM" id="SSF53850">
    <property type="entry name" value="Periplasmic binding protein-like II"/>
    <property type="match status" value="1"/>
</dbReference>
<dbReference type="Pfam" id="PF01547">
    <property type="entry name" value="SBP_bac_1"/>
    <property type="match status" value="1"/>
</dbReference>
<dbReference type="PROSITE" id="PS51257">
    <property type="entry name" value="PROKAR_LIPOPROTEIN"/>
    <property type="match status" value="1"/>
</dbReference>
<organism evidence="2 3">
    <name type="scientific">Cohnella phaseoli</name>
    <dbReference type="NCBI Taxonomy" id="456490"/>
    <lineage>
        <taxon>Bacteria</taxon>
        <taxon>Bacillati</taxon>
        <taxon>Bacillota</taxon>
        <taxon>Bacilli</taxon>
        <taxon>Bacillales</taxon>
        <taxon>Paenibacillaceae</taxon>
        <taxon>Cohnella</taxon>
    </lineage>
</organism>
<dbReference type="AlphaFoldDB" id="A0A3D9IP46"/>
<dbReference type="RefSeq" id="WP_116063674.1">
    <property type="nucleotide sequence ID" value="NZ_QRDZ01000025.1"/>
</dbReference>
<evidence type="ECO:0000256" key="1">
    <source>
        <dbReference type="SAM" id="MobiDB-lite"/>
    </source>
</evidence>